<proteinExistence type="inferred from homology"/>
<dbReference type="PANTHER" id="PTHR43630">
    <property type="entry name" value="POLY-BETA-1,6-N-ACETYL-D-GLUCOSAMINE SYNTHASE"/>
    <property type="match status" value="1"/>
</dbReference>
<dbReference type="RefSeq" id="WP_224041974.1">
    <property type="nucleotide sequence ID" value="NZ_CAJZAH010000002.1"/>
</dbReference>
<organism evidence="3 4">
    <name type="scientific">Cupriavidus respiraculi</name>
    <dbReference type="NCBI Taxonomy" id="195930"/>
    <lineage>
        <taxon>Bacteria</taxon>
        <taxon>Pseudomonadati</taxon>
        <taxon>Pseudomonadota</taxon>
        <taxon>Betaproteobacteria</taxon>
        <taxon>Burkholderiales</taxon>
        <taxon>Burkholderiaceae</taxon>
        <taxon>Cupriavidus</taxon>
    </lineage>
</organism>
<accession>A0ABN7YLP6</accession>
<dbReference type="CDD" id="cd02511">
    <property type="entry name" value="Beta4Glucosyltransferase"/>
    <property type="match status" value="1"/>
</dbReference>
<dbReference type="SUPFAM" id="SSF53448">
    <property type="entry name" value="Nucleotide-diphospho-sugar transferases"/>
    <property type="match status" value="1"/>
</dbReference>
<dbReference type="PANTHER" id="PTHR43630:SF2">
    <property type="entry name" value="GLYCOSYLTRANSFERASE"/>
    <property type="match status" value="1"/>
</dbReference>
<evidence type="ECO:0000313" key="4">
    <source>
        <dbReference type="Proteomes" id="UP000721236"/>
    </source>
</evidence>
<dbReference type="Proteomes" id="UP000721236">
    <property type="component" value="Unassembled WGS sequence"/>
</dbReference>
<dbReference type="InterPro" id="IPR029044">
    <property type="entry name" value="Nucleotide-diphossugar_trans"/>
</dbReference>
<feature type="domain" description="Glycosyltransferase 2-like" evidence="2">
    <location>
        <begin position="4"/>
        <end position="119"/>
    </location>
</feature>
<evidence type="ECO:0000313" key="3">
    <source>
        <dbReference type="EMBL" id="CAG9174003.1"/>
    </source>
</evidence>
<gene>
    <name evidence="3" type="ORF">LMG21510_02414</name>
</gene>
<comment type="caution">
    <text evidence="3">The sequence shown here is derived from an EMBL/GenBank/DDBJ whole genome shotgun (WGS) entry which is preliminary data.</text>
</comment>
<sequence length="263" mass="29212">MKISVVLITKNEAHNIRACLESVSWCDRAIIVDSGSEDGTVELARSMGAEVFETTSWPGFGPQKNLALAHVDSNTEWVFSIDADERVTPELRDQILAAAASGAADAYEMPRLSRFCGRFIHHGGWYPDYVTRLFRRGRARFSDDLVHERLIVDGATARLASPLLHYTYDDYSQVLRKIDQYSTLGARQGLARGKTATPASAVLHGAWAFLRTYLLRRGFLDGGQGLGVALMNGQASYYKYIKLWHLQQQARDGAPPAGPQHSR</sequence>
<evidence type="ECO:0000256" key="1">
    <source>
        <dbReference type="ARBA" id="ARBA00038494"/>
    </source>
</evidence>
<dbReference type="InterPro" id="IPR001173">
    <property type="entry name" value="Glyco_trans_2-like"/>
</dbReference>
<dbReference type="Pfam" id="PF00535">
    <property type="entry name" value="Glycos_transf_2"/>
    <property type="match status" value="1"/>
</dbReference>
<reference evidence="3 4" key="1">
    <citation type="submission" date="2021-08" db="EMBL/GenBank/DDBJ databases">
        <authorList>
            <person name="Peeters C."/>
        </authorList>
    </citation>
    <scope>NUCLEOTIDE SEQUENCE [LARGE SCALE GENOMIC DNA]</scope>
    <source>
        <strain evidence="3 4">LMG 21510</strain>
    </source>
</reference>
<protein>
    <recommendedName>
        <fullName evidence="2">Glycosyltransferase 2-like domain-containing protein</fullName>
    </recommendedName>
</protein>
<keyword evidence="4" id="KW-1185">Reference proteome</keyword>
<dbReference type="EMBL" id="CAJZAH010000002">
    <property type="protein sequence ID" value="CAG9174003.1"/>
    <property type="molecule type" value="Genomic_DNA"/>
</dbReference>
<comment type="similarity">
    <text evidence="1">Belongs to the glycosyltransferase 2 family. WaaE/KdtX subfamily.</text>
</comment>
<evidence type="ECO:0000259" key="2">
    <source>
        <dbReference type="Pfam" id="PF00535"/>
    </source>
</evidence>
<name>A0ABN7YLP6_9BURK</name>
<dbReference type="Gene3D" id="3.90.550.10">
    <property type="entry name" value="Spore Coat Polysaccharide Biosynthesis Protein SpsA, Chain A"/>
    <property type="match status" value="1"/>
</dbReference>